<feature type="domain" description="AMP-binding enzyme C-terminal" evidence="4">
    <location>
        <begin position="406"/>
        <end position="477"/>
    </location>
</feature>
<gene>
    <name evidence="5" type="ORF">SAMN05444000_12455</name>
</gene>
<dbReference type="PROSITE" id="PS00455">
    <property type="entry name" value="AMP_BINDING"/>
    <property type="match status" value="1"/>
</dbReference>
<dbReference type="SUPFAM" id="SSF56801">
    <property type="entry name" value="Acetyl-CoA synthetase-like"/>
    <property type="match status" value="1"/>
</dbReference>
<dbReference type="Pfam" id="PF13193">
    <property type="entry name" value="AMP-binding_C"/>
    <property type="match status" value="1"/>
</dbReference>
<evidence type="ECO:0000313" key="5">
    <source>
        <dbReference type="EMBL" id="SHK29259.1"/>
    </source>
</evidence>
<evidence type="ECO:0000256" key="1">
    <source>
        <dbReference type="ARBA" id="ARBA00006432"/>
    </source>
</evidence>
<keyword evidence="2 5" id="KW-0436">Ligase</keyword>
<dbReference type="OrthoDB" id="9803968at2"/>
<keyword evidence="6" id="KW-1185">Reference proteome</keyword>
<accession>A0A1M6R9V0</accession>
<dbReference type="EMBL" id="FQZQ01000024">
    <property type="protein sequence ID" value="SHK29259.1"/>
    <property type="molecule type" value="Genomic_DNA"/>
</dbReference>
<dbReference type="Gene3D" id="3.30.300.30">
    <property type="match status" value="1"/>
</dbReference>
<comment type="similarity">
    <text evidence="1">Belongs to the ATP-dependent AMP-binding enzyme family.</text>
</comment>
<dbReference type="InterPro" id="IPR045851">
    <property type="entry name" value="AMP-bd_C_sf"/>
</dbReference>
<dbReference type="STRING" id="1470563.SAMN05444000_12455"/>
<dbReference type="InterPro" id="IPR042099">
    <property type="entry name" value="ANL_N_sf"/>
</dbReference>
<evidence type="ECO:0000313" key="6">
    <source>
        <dbReference type="Proteomes" id="UP000183982"/>
    </source>
</evidence>
<dbReference type="InterPro" id="IPR025110">
    <property type="entry name" value="AMP-bd_C"/>
</dbReference>
<evidence type="ECO:0000259" key="4">
    <source>
        <dbReference type="Pfam" id="PF13193"/>
    </source>
</evidence>
<sequence length="499" mass="53638">MPLGRVIEIHARQKPETLAVSQSDFSLTYGALHDLILRLDSALRDCPTRPRQGIDLPENGRVFAVTLGNSGSALPLLATALATGHAAQVMDPALPEARLAEMLKTLPPDVLFCLPTQGLLIDTAHALGIPAITDLSVFAQTTPANPLPYHPKHSFLIGYTSGTTSQPKAFARARRTWRISLDASRDAFGLGLTSHTLAPGPLAHGITLYALAETLDAGATFYSLPHFDTKAAAEFLKKTNRIVAVPTMLEALCGSRKGFGQVENVTTAGAKLSPALLGRLHHTFPSATIYEYYGASELGFVSLNRHLITGSWAPSQSVGRPFAHVDLSIRHGGHELPQGETGAIHIRADLAIDGYLSKATTTGFRRDQDWATVGDLGRIDQDGNLHLMGREGGMVITAGHNVYPQEVETAISSLSGVTGAVVFGVPDAMRGQRLIAVVSGSISRDALRMHLKDILPNYKIPRHFYNIDAWPYTGSGKIARATLLTWLQQKDARLVPITA</sequence>
<protein>
    <submittedName>
        <fullName evidence="5">Acyl-CoA synthetase (AMP-forming)/AMP-acid ligase II</fullName>
    </submittedName>
</protein>
<reference evidence="6" key="1">
    <citation type="submission" date="2016-11" db="EMBL/GenBank/DDBJ databases">
        <authorList>
            <person name="Varghese N."/>
            <person name="Submissions S."/>
        </authorList>
    </citation>
    <scope>NUCLEOTIDE SEQUENCE [LARGE SCALE GENOMIC DNA]</scope>
    <source>
        <strain evidence="6">DSM 100564</strain>
    </source>
</reference>
<organism evidence="5 6">
    <name type="scientific">Shimia gijangensis</name>
    <dbReference type="NCBI Taxonomy" id="1470563"/>
    <lineage>
        <taxon>Bacteria</taxon>
        <taxon>Pseudomonadati</taxon>
        <taxon>Pseudomonadota</taxon>
        <taxon>Alphaproteobacteria</taxon>
        <taxon>Rhodobacterales</taxon>
        <taxon>Roseobacteraceae</taxon>
    </lineage>
</organism>
<dbReference type="Gene3D" id="3.40.50.12780">
    <property type="entry name" value="N-terminal domain of ligase-like"/>
    <property type="match status" value="1"/>
</dbReference>
<dbReference type="InterPro" id="IPR020845">
    <property type="entry name" value="AMP-binding_CS"/>
</dbReference>
<dbReference type="Proteomes" id="UP000183982">
    <property type="component" value="Unassembled WGS sequence"/>
</dbReference>
<dbReference type="RefSeq" id="WP_073255758.1">
    <property type="nucleotide sequence ID" value="NZ_FQZQ01000024.1"/>
</dbReference>
<name>A0A1M6R9V0_9RHOB</name>
<dbReference type="AlphaFoldDB" id="A0A1M6R9V0"/>
<evidence type="ECO:0000256" key="2">
    <source>
        <dbReference type="ARBA" id="ARBA00022598"/>
    </source>
</evidence>
<dbReference type="GO" id="GO:0031956">
    <property type="term" value="F:medium-chain fatty acid-CoA ligase activity"/>
    <property type="evidence" value="ECO:0007669"/>
    <property type="project" value="TreeGrafter"/>
</dbReference>
<dbReference type="InterPro" id="IPR000873">
    <property type="entry name" value="AMP-dep_synth/lig_dom"/>
</dbReference>
<evidence type="ECO:0000259" key="3">
    <source>
        <dbReference type="Pfam" id="PF00501"/>
    </source>
</evidence>
<feature type="domain" description="AMP-dependent synthetase/ligase" evidence="3">
    <location>
        <begin position="8"/>
        <end position="356"/>
    </location>
</feature>
<dbReference type="GO" id="GO:0006631">
    <property type="term" value="P:fatty acid metabolic process"/>
    <property type="evidence" value="ECO:0007669"/>
    <property type="project" value="TreeGrafter"/>
</dbReference>
<dbReference type="Pfam" id="PF00501">
    <property type="entry name" value="AMP-binding"/>
    <property type="match status" value="1"/>
</dbReference>
<dbReference type="PANTHER" id="PTHR43201:SF5">
    <property type="entry name" value="MEDIUM-CHAIN ACYL-COA LIGASE ACSF2, MITOCHONDRIAL"/>
    <property type="match status" value="1"/>
</dbReference>
<proteinExistence type="inferred from homology"/>
<dbReference type="PANTHER" id="PTHR43201">
    <property type="entry name" value="ACYL-COA SYNTHETASE"/>
    <property type="match status" value="1"/>
</dbReference>